<dbReference type="InterPro" id="IPR054414">
    <property type="entry name" value="Ccdc124/Oxs1_C"/>
</dbReference>
<comment type="similarity">
    <text evidence="2">Belongs to the CCDC124 family.</text>
</comment>
<keyword evidence="3" id="KW-0175">Coiled coil</keyword>
<evidence type="ECO:0000256" key="1">
    <source>
        <dbReference type="ARBA" id="ARBA00004214"/>
    </source>
</evidence>
<reference evidence="6 7" key="1">
    <citation type="submission" date="2024-10" db="EMBL/GenBank/DDBJ databases">
        <authorList>
            <person name="Kim D."/>
        </authorList>
    </citation>
    <scope>NUCLEOTIDE SEQUENCE [LARGE SCALE GENOMIC DNA]</scope>
    <source>
        <strain evidence="6">BH-2024</strain>
    </source>
</reference>
<feature type="domain" description="Coiled-coil" evidence="5">
    <location>
        <begin position="136"/>
        <end position="219"/>
    </location>
</feature>
<feature type="compositionally biased region" description="Basic and acidic residues" evidence="4">
    <location>
        <begin position="52"/>
        <end position="68"/>
    </location>
</feature>
<dbReference type="EMBL" id="JBICBT010000334">
    <property type="protein sequence ID" value="KAL3117218.1"/>
    <property type="molecule type" value="Genomic_DNA"/>
</dbReference>
<gene>
    <name evidence="6" type="ORF">niasHT_007621</name>
</gene>
<organism evidence="6 7">
    <name type="scientific">Heterodera trifolii</name>
    <dbReference type="NCBI Taxonomy" id="157864"/>
    <lineage>
        <taxon>Eukaryota</taxon>
        <taxon>Metazoa</taxon>
        <taxon>Ecdysozoa</taxon>
        <taxon>Nematoda</taxon>
        <taxon>Chromadorea</taxon>
        <taxon>Rhabditida</taxon>
        <taxon>Tylenchina</taxon>
        <taxon>Tylenchomorpha</taxon>
        <taxon>Tylenchoidea</taxon>
        <taxon>Heteroderidae</taxon>
        <taxon>Heteroderinae</taxon>
        <taxon>Heterodera</taxon>
    </lineage>
</organism>
<dbReference type="AlphaFoldDB" id="A0ABD2LPP4"/>
<dbReference type="Pfam" id="PF06244">
    <property type="entry name" value="Ccdc124"/>
    <property type="match status" value="1"/>
</dbReference>
<dbReference type="Proteomes" id="UP001620626">
    <property type="component" value="Unassembled WGS sequence"/>
</dbReference>
<evidence type="ECO:0000256" key="3">
    <source>
        <dbReference type="ARBA" id="ARBA00023054"/>
    </source>
</evidence>
<feature type="region of interest" description="Disordered" evidence="4">
    <location>
        <begin position="1"/>
        <end position="100"/>
    </location>
</feature>
<comment type="subcellular location">
    <subcellularLocation>
        <location evidence="1">Midbody</location>
    </subcellularLocation>
</comment>
<feature type="compositionally biased region" description="Low complexity" evidence="4">
    <location>
        <begin position="85"/>
        <end position="98"/>
    </location>
</feature>
<feature type="compositionally biased region" description="Basic and acidic residues" evidence="4">
    <location>
        <begin position="18"/>
        <end position="45"/>
    </location>
</feature>
<dbReference type="PANTHER" id="PTHR21680:SF0">
    <property type="entry name" value="COILED-COIL DOMAIN-CONTAINING PROTEIN 124"/>
    <property type="match status" value="1"/>
</dbReference>
<comment type="caution">
    <text evidence="6">The sequence shown here is derived from an EMBL/GenBank/DDBJ whole genome shotgun (WGS) entry which is preliminary data.</text>
</comment>
<evidence type="ECO:0000259" key="5">
    <source>
        <dbReference type="Pfam" id="PF06244"/>
    </source>
</evidence>
<evidence type="ECO:0000313" key="7">
    <source>
        <dbReference type="Proteomes" id="UP001620626"/>
    </source>
</evidence>
<keyword evidence="7" id="KW-1185">Reference proteome</keyword>
<protein>
    <recommendedName>
        <fullName evidence="5">Coiled-coil domain-containing protein</fullName>
    </recommendedName>
</protein>
<accession>A0ABD2LPP4</accession>
<dbReference type="PANTHER" id="PTHR21680">
    <property type="entry name" value="COILED-COIL DOMAIN-CONTAINING PROTEIN 124"/>
    <property type="match status" value="1"/>
</dbReference>
<dbReference type="GO" id="GO:0030496">
    <property type="term" value="C:midbody"/>
    <property type="evidence" value="ECO:0007669"/>
    <property type="project" value="UniProtKB-SubCell"/>
</dbReference>
<dbReference type="InterPro" id="IPR010422">
    <property type="entry name" value="Ccdc124/Oxs1"/>
</dbReference>
<evidence type="ECO:0000256" key="4">
    <source>
        <dbReference type="SAM" id="MobiDB-lite"/>
    </source>
</evidence>
<evidence type="ECO:0000256" key="2">
    <source>
        <dbReference type="ARBA" id="ARBA00008296"/>
    </source>
</evidence>
<proteinExistence type="inferred from homology"/>
<evidence type="ECO:0000313" key="6">
    <source>
        <dbReference type="EMBL" id="KAL3117218.1"/>
    </source>
</evidence>
<name>A0ABD2LPP4_9BILA</name>
<sequence>MPKKFQGENTKSAVSRARKTEAKAEERAREEQAKEDAYWRDEDKHVQRKTQRKNDQEQKRQQEMERKQAKQQAYEEEMNTLTASKQKQQQTTKVTQAQIEKERQIEEMRRKEAEKERLLEQKKIVVQDESETLEENVNRMTIEGQSARTVEEAISVLKQTTEQQQQQDRHPEKRVRAAYAAFEERRLAELKQEKPTLRLSQLKQLVKREWMKSAENPLNEQIIGIVQQP</sequence>